<feature type="non-terminal residue" evidence="1">
    <location>
        <position position="136"/>
    </location>
</feature>
<dbReference type="EMBL" id="PJZF01000047">
    <property type="protein sequence ID" value="PLR29874.1"/>
    <property type="molecule type" value="Genomic_DNA"/>
</dbReference>
<keyword evidence="2" id="KW-1185">Reference proteome</keyword>
<gene>
    <name evidence="1" type="ORF">CYR55_22555</name>
</gene>
<organism evidence="1 2">
    <name type="scientific">Chimaeribacter californicus</name>
    <dbReference type="NCBI Taxonomy" id="2060067"/>
    <lineage>
        <taxon>Bacteria</taxon>
        <taxon>Pseudomonadati</taxon>
        <taxon>Pseudomonadota</taxon>
        <taxon>Gammaproteobacteria</taxon>
        <taxon>Enterobacterales</taxon>
        <taxon>Yersiniaceae</taxon>
        <taxon>Chimaeribacter</taxon>
    </lineage>
</organism>
<dbReference type="Gene3D" id="3.40.50.1110">
    <property type="entry name" value="SGNH hydrolase"/>
    <property type="match status" value="1"/>
</dbReference>
<reference evidence="1 2" key="1">
    <citation type="submission" date="2017-12" db="EMBL/GenBank/DDBJ databases">
        <title>Characterization of six clinical isolates of Enterochimera gen. nov., a novel genus of the Yersiniaciae family and the three species Enterochimera arupensis sp. nov., Enterochimera coloradensis sp. nov, and Enterochimera californica sp. nov.</title>
        <authorList>
            <person name="Rossi A."/>
            <person name="Fisher M."/>
        </authorList>
    </citation>
    <scope>NUCLEOTIDE SEQUENCE [LARGE SCALE GENOMIC DNA]</scope>
    <source>
        <strain evidence="2">2015-Iso6</strain>
    </source>
</reference>
<evidence type="ECO:0008006" key="3">
    <source>
        <dbReference type="Google" id="ProtNLM"/>
    </source>
</evidence>
<dbReference type="Proteomes" id="UP000234240">
    <property type="component" value="Unassembled WGS sequence"/>
</dbReference>
<evidence type="ECO:0000313" key="1">
    <source>
        <dbReference type="EMBL" id="PLR29874.1"/>
    </source>
</evidence>
<accession>A0A2N5DTM2</accession>
<proteinExistence type="predicted"/>
<sequence>MKLKMKHAAAAAGLALALGYGFALGKYAIFPYSFIYEFKHRHFTSEQVDTVRNPTYLFKRDMYKEFHGQGDYVMVGDSITENARWDDIFPDYKIVNRGIAGDDTTGVLERIDDIIATGAKKAFIMIGTNDIDRGMS</sequence>
<protein>
    <recommendedName>
        <fullName evidence="3">SGNH hydrolase-type esterase domain-containing protein</fullName>
    </recommendedName>
</protein>
<dbReference type="AlphaFoldDB" id="A0A2N5DTM2"/>
<dbReference type="SUPFAM" id="SSF52266">
    <property type="entry name" value="SGNH hydrolase"/>
    <property type="match status" value="1"/>
</dbReference>
<dbReference type="InterPro" id="IPR036514">
    <property type="entry name" value="SGNH_hydro_sf"/>
</dbReference>
<name>A0A2N5DTM2_9GAMM</name>
<comment type="caution">
    <text evidence="1">The sequence shown here is derived from an EMBL/GenBank/DDBJ whole genome shotgun (WGS) entry which is preliminary data.</text>
</comment>
<evidence type="ECO:0000313" key="2">
    <source>
        <dbReference type="Proteomes" id="UP000234240"/>
    </source>
</evidence>
<dbReference type="GO" id="GO:0016788">
    <property type="term" value="F:hydrolase activity, acting on ester bonds"/>
    <property type="evidence" value="ECO:0007669"/>
    <property type="project" value="UniProtKB-ARBA"/>
</dbReference>